<organism evidence="2 3">
    <name type="scientific">Pleodorina starrii</name>
    <dbReference type="NCBI Taxonomy" id="330485"/>
    <lineage>
        <taxon>Eukaryota</taxon>
        <taxon>Viridiplantae</taxon>
        <taxon>Chlorophyta</taxon>
        <taxon>core chlorophytes</taxon>
        <taxon>Chlorophyceae</taxon>
        <taxon>CS clade</taxon>
        <taxon>Chlamydomonadales</taxon>
        <taxon>Volvocaceae</taxon>
        <taxon>Pleodorina</taxon>
    </lineage>
</organism>
<dbReference type="EMBL" id="BRXU01000021">
    <property type="protein sequence ID" value="GLC58166.1"/>
    <property type="molecule type" value="Genomic_DNA"/>
</dbReference>
<protein>
    <submittedName>
        <fullName evidence="2">Uncharacterized protein</fullName>
    </submittedName>
</protein>
<evidence type="ECO:0000313" key="3">
    <source>
        <dbReference type="Proteomes" id="UP001165080"/>
    </source>
</evidence>
<sequence>PAEAPPAPVQAAASNSSLRGTLSMFESIKSDTHSDAGGAASKVPTGGGGGGGGLPFGEWRMVRLKKDMRCCASDGTVAQETHDGQMEVFQCEETLAPGSLAAVISHSFFPPPEGGGNGGGGGAPTPKTWIFCPDPLCMESKPLGSELPPWPPKIILAGGVKVTRAEYDRLKGLGLDVTLPGKVSATGTGTGTTIATAPSG</sequence>
<feature type="non-terminal residue" evidence="2">
    <location>
        <position position="1"/>
    </location>
</feature>
<reference evidence="2 3" key="1">
    <citation type="journal article" date="2023" name="Commun. Biol.">
        <title>Reorganization of the ancestral sex-determining regions during the evolution of trioecy in Pleodorina starrii.</title>
        <authorList>
            <person name="Takahashi K."/>
            <person name="Suzuki S."/>
            <person name="Kawai-Toyooka H."/>
            <person name="Yamamoto K."/>
            <person name="Hamaji T."/>
            <person name="Ootsuki R."/>
            <person name="Yamaguchi H."/>
            <person name="Kawachi M."/>
            <person name="Higashiyama T."/>
            <person name="Nozaki H."/>
        </authorList>
    </citation>
    <scope>NUCLEOTIDE SEQUENCE [LARGE SCALE GENOMIC DNA]</scope>
    <source>
        <strain evidence="2 3">NIES-4479</strain>
    </source>
</reference>
<comment type="caution">
    <text evidence="2">The sequence shown here is derived from an EMBL/GenBank/DDBJ whole genome shotgun (WGS) entry which is preliminary data.</text>
</comment>
<feature type="region of interest" description="Disordered" evidence="1">
    <location>
        <begin position="23"/>
        <end position="54"/>
    </location>
</feature>
<proteinExistence type="predicted"/>
<dbReference type="Proteomes" id="UP001165080">
    <property type="component" value="Unassembled WGS sequence"/>
</dbReference>
<dbReference type="AlphaFoldDB" id="A0A9W6BTI2"/>
<accession>A0A9W6BTI2</accession>
<name>A0A9W6BTI2_9CHLO</name>
<keyword evidence="3" id="KW-1185">Reference proteome</keyword>
<feature type="compositionally biased region" description="Gly residues" evidence="1">
    <location>
        <begin position="45"/>
        <end position="54"/>
    </location>
</feature>
<evidence type="ECO:0000256" key="1">
    <source>
        <dbReference type="SAM" id="MobiDB-lite"/>
    </source>
</evidence>
<gene>
    <name evidence="2" type="primary">PLESTB001995</name>
    <name evidence="2" type="ORF">PLESTB_001326100</name>
</gene>
<evidence type="ECO:0000313" key="2">
    <source>
        <dbReference type="EMBL" id="GLC58166.1"/>
    </source>
</evidence>